<organism evidence="2 3">
    <name type="scientific">Biomphalaria pfeifferi</name>
    <name type="common">Bloodfluke planorb</name>
    <name type="synonym">Freshwater snail</name>
    <dbReference type="NCBI Taxonomy" id="112525"/>
    <lineage>
        <taxon>Eukaryota</taxon>
        <taxon>Metazoa</taxon>
        <taxon>Spiralia</taxon>
        <taxon>Lophotrochozoa</taxon>
        <taxon>Mollusca</taxon>
        <taxon>Gastropoda</taxon>
        <taxon>Heterobranchia</taxon>
        <taxon>Euthyneura</taxon>
        <taxon>Panpulmonata</taxon>
        <taxon>Hygrophila</taxon>
        <taxon>Lymnaeoidea</taxon>
        <taxon>Planorbidae</taxon>
        <taxon>Biomphalaria</taxon>
    </lineage>
</organism>
<dbReference type="Proteomes" id="UP001233172">
    <property type="component" value="Unassembled WGS sequence"/>
</dbReference>
<keyword evidence="1" id="KW-0175">Coiled coil</keyword>
<reference evidence="2" key="2">
    <citation type="submission" date="2023-04" db="EMBL/GenBank/DDBJ databases">
        <authorList>
            <person name="Bu L."/>
            <person name="Lu L."/>
            <person name="Laidemitt M.R."/>
            <person name="Zhang S.M."/>
            <person name="Mutuku M."/>
            <person name="Mkoji G."/>
            <person name="Steinauer M."/>
            <person name="Loker E.S."/>
        </authorList>
    </citation>
    <scope>NUCLEOTIDE SEQUENCE</scope>
    <source>
        <strain evidence="2">KasaAsao</strain>
        <tissue evidence="2">Whole Snail</tissue>
    </source>
</reference>
<evidence type="ECO:0000313" key="2">
    <source>
        <dbReference type="EMBL" id="KAK0048734.1"/>
    </source>
</evidence>
<evidence type="ECO:0000313" key="3">
    <source>
        <dbReference type="Proteomes" id="UP001233172"/>
    </source>
</evidence>
<gene>
    <name evidence="2" type="ORF">Bpfe_021843</name>
</gene>
<comment type="caution">
    <text evidence="2">The sequence shown here is derived from an EMBL/GenBank/DDBJ whole genome shotgun (WGS) entry which is preliminary data.</text>
</comment>
<accession>A0AAD8B6A8</accession>
<proteinExistence type="predicted"/>
<reference evidence="2" key="1">
    <citation type="journal article" date="2023" name="PLoS Negl. Trop. Dis.">
        <title>A genome sequence for Biomphalaria pfeifferi, the major vector snail for the human-infecting parasite Schistosoma mansoni.</title>
        <authorList>
            <person name="Bu L."/>
            <person name="Lu L."/>
            <person name="Laidemitt M.R."/>
            <person name="Zhang S.M."/>
            <person name="Mutuku M."/>
            <person name="Mkoji G."/>
            <person name="Steinauer M."/>
            <person name="Loker E.S."/>
        </authorList>
    </citation>
    <scope>NUCLEOTIDE SEQUENCE</scope>
    <source>
        <strain evidence="2">KasaAsao</strain>
    </source>
</reference>
<keyword evidence="3" id="KW-1185">Reference proteome</keyword>
<sequence length="227" mass="26617">MRPYIELVEIGLKLHNLEEIKELLNHVLEDVDLVKKKGELWIEEKETSTFMEMKQFITEKTSEILNRCTSVSSDQTKELDVPALKVEKGNKEDASSKTVTEISTLASKDTVYLQLTEKVKELDSNFSLQSKKLKKLQQKLKDQQTITKRQEDTIEKLFKDCEKENNSNMSETQTTFNERVQEIRAEFMTELQAASSFISQQQTQWETFCLELKEKQEKQEKDKEHKE</sequence>
<feature type="coiled-coil region" evidence="1">
    <location>
        <begin position="119"/>
        <end position="153"/>
    </location>
</feature>
<protein>
    <submittedName>
        <fullName evidence="2">Reticulocyte-binding protein 2 a-like isoform X3</fullName>
    </submittedName>
</protein>
<dbReference type="AlphaFoldDB" id="A0AAD8B6A8"/>
<feature type="non-terminal residue" evidence="2">
    <location>
        <position position="227"/>
    </location>
</feature>
<name>A0AAD8B6A8_BIOPF</name>
<evidence type="ECO:0000256" key="1">
    <source>
        <dbReference type="SAM" id="Coils"/>
    </source>
</evidence>
<dbReference type="EMBL" id="JASAOG010000134">
    <property type="protein sequence ID" value="KAK0048734.1"/>
    <property type="molecule type" value="Genomic_DNA"/>
</dbReference>